<proteinExistence type="predicted"/>
<keyword evidence="4" id="KW-0411">Iron-sulfur</keyword>
<feature type="domain" description="4Fe-4S" evidence="5">
    <location>
        <begin position="115"/>
        <end position="182"/>
    </location>
</feature>
<keyword evidence="7" id="KW-1185">Reference proteome</keyword>
<keyword evidence="2" id="KW-0479">Metal-binding</keyword>
<dbReference type="KEGG" id="aaut:ACETAC_10900"/>
<dbReference type="InterPro" id="IPR051069">
    <property type="entry name" value="ACDS_complex_subunit"/>
</dbReference>
<dbReference type="Proteomes" id="UP000671913">
    <property type="component" value="Chromosome"/>
</dbReference>
<dbReference type="PANTHER" id="PTHR36214">
    <property type="match status" value="1"/>
</dbReference>
<dbReference type="RefSeq" id="WP_284680012.1">
    <property type="nucleotide sequence ID" value="NZ_CP060096.1"/>
</dbReference>
<dbReference type="Pfam" id="PF04060">
    <property type="entry name" value="FeS"/>
    <property type="match status" value="1"/>
</dbReference>
<dbReference type="InterPro" id="IPR007202">
    <property type="entry name" value="4Fe-4S_dom"/>
</dbReference>
<dbReference type="PANTHER" id="PTHR36214:SF3">
    <property type="entry name" value="ACETYL-COA DECARBONYLASE_SYNTHASE COMPLEX SUBUNIT GAMMA"/>
    <property type="match status" value="1"/>
</dbReference>
<dbReference type="AlphaFoldDB" id="A0A975AVS0"/>
<reference evidence="6" key="1">
    <citation type="submission" date="2020-08" db="EMBL/GenBank/DDBJ databases">
        <title>Genomic insights into the carbon and energy metabolism of the first obligate autotrophic acetogenic bacterium Aceticella autotrophica gen. nov., sp. nov.</title>
        <authorList>
            <person name="Toshchakov S.V."/>
            <person name="Elcheninov A.G."/>
            <person name="Kublanov I.V."/>
            <person name="Frolov E.N."/>
            <person name="Lebedinsky A.V."/>
        </authorList>
    </citation>
    <scope>NUCLEOTIDE SEQUENCE</scope>
    <source>
        <strain evidence="6">3443-3Ac</strain>
    </source>
</reference>
<name>A0A975AVS0_9THEO</name>
<evidence type="ECO:0000256" key="4">
    <source>
        <dbReference type="ARBA" id="ARBA00023014"/>
    </source>
</evidence>
<keyword evidence="1" id="KW-0004">4Fe-4S</keyword>
<protein>
    <recommendedName>
        <fullName evidence="5">4Fe-4S domain-containing protein</fullName>
    </recommendedName>
</protein>
<evidence type="ECO:0000313" key="7">
    <source>
        <dbReference type="Proteomes" id="UP000671913"/>
    </source>
</evidence>
<evidence type="ECO:0000313" key="6">
    <source>
        <dbReference type="EMBL" id="QSZ27321.1"/>
    </source>
</evidence>
<gene>
    <name evidence="6" type="ORF">ACETAC_10900</name>
</gene>
<dbReference type="EMBL" id="CP060096">
    <property type="protein sequence ID" value="QSZ27321.1"/>
    <property type="molecule type" value="Genomic_DNA"/>
</dbReference>
<dbReference type="PROSITE" id="PS51656">
    <property type="entry name" value="4FE4S"/>
    <property type="match status" value="1"/>
</dbReference>
<evidence type="ECO:0000256" key="1">
    <source>
        <dbReference type="ARBA" id="ARBA00022485"/>
    </source>
</evidence>
<keyword evidence="3" id="KW-0408">Iron</keyword>
<evidence type="ECO:0000256" key="3">
    <source>
        <dbReference type="ARBA" id="ARBA00023004"/>
    </source>
</evidence>
<dbReference type="GO" id="GO:0046872">
    <property type="term" value="F:metal ion binding"/>
    <property type="evidence" value="ECO:0007669"/>
    <property type="project" value="UniProtKB-KW"/>
</dbReference>
<organism evidence="6 7">
    <name type="scientific">Aceticella autotrophica</name>
    <dbReference type="NCBI Taxonomy" id="2755338"/>
    <lineage>
        <taxon>Bacteria</taxon>
        <taxon>Bacillati</taxon>
        <taxon>Bacillota</taxon>
        <taxon>Clostridia</taxon>
        <taxon>Thermoanaerobacterales</taxon>
        <taxon>Thermoanaerobacteraceae</taxon>
        <taxon>Aceticella</taxon>
    </lineage>
</organism>
<evidence type="ECO:0000259" key="5">
    <source>
        <dbReference type="PROSITE" id="PS51656"/>
    </source>
</evidence>
<dbReference type="GO" id="GO:0051539">
    <property type="term" value="F:4 iron, 4 sulfur cluster binding"/>
    <property type="evidence" value="ECO:0007669"/>
    <property type="project" value="UniProtKB-KW"/>
</dbReference>
<sequence>MEELSIIKDYKMKLDYTACHAGSENLVATLTVDRDLTDLLPYINATAEKAKYISKLNWIKFNFRGFPEKYKGKPWTVAIQGETVSIRSFVEKDTANKISEECIKYINDIILQREQIEPSYKEWKQPKAIDIFKYLPKSNCKKCGFSTCMAFAAKLALDEVSLADCSELVLDSENYIKISEML</sequence>
<evidence type="ECO:0000256" key="2">
    <source>
        <dbReference type="ARBA" id="ARBA00022723"/>
    </source>
</evidence>
<dbReference type="Gene3D" id="1.10.15.40">
    <property type="entry name" value="Electron transport complex subunit B, putative Fe-S cluster"/>
    <property type="match status" value="1"/>
</dbReference>
<accession>A0A975AVS0</accession>